<evidence type="ECO:0000313" key="15">
    <source>
        <dbReference type="Proteomes" id="UP000192468"/>
    </source>
</evidence>
<dbReference type="Pfam" id="PF13361">
    <property type="entry name" value="UvrD_C"/>
    <property type="match status" value="1"/>
</dbReference>
<protein>
    <recommendedName>
        <fullName evidence="9">DNA 3'-5' helicase</fullName>
        <ecNumber evidence="9">5.6.2.4</ecNumber>
    </recommendedName>
</protein>
<evidence type="ECO:0000256" key="8">
    <source>
        <dbReference type="ARBA" id="ARBA00034617"/>
    </source>
</evidence>
<dbReference type="CDD" id="cd17932">
    <property type="entry name" value="DEXQc_UvrD"/>
    <property type="match status" value="1"/>
</dbReference>
<dbReference type="PROSITE" id="PS51198">
    <property type="entry name" value="UVRD_HELICASE_ATP_BIND"/>
    <property type="match status" value="1"/>
</dbReference>
<dbReference type="Gene3D" id="1.10.486.10">
    <property type="entry name" value="PCRA, domain 4"/>
    <property type="match status" value="1"/>
</dbReference>
<dbReference type="GO" id="GO:0033202">
    <property type="term" value="C:DNA helicase complex"/>
    <property type="evidence" value="ECO:0007669"/>
    <property type="project" value="TreeGrafter"/>
</dbReference>
<feature type="binding site" evidence="11">
    <location>
        <begin position="43"/>
        <end position="50"/>
    </location>
    <ligand>
        <name>ATP</name>
        <dbReference type="ChEBI" id="CHEBI:30616"/>
    </ligand>
</feature>
<dbReference type="InterPro" id="IPR014016">
    <property type="entry name" value="UvrD-like_ATP-bd"/>
</dbReference>
<evidence type="ECO:0000256" key="2">
    <source>
        <dbReference type="ARBA" id="ARBA00022741"/>
    </source>
</evidence>
<dbReference type="EC" id="5.6.2.4" evidence="9"/>
<dbReference type="PANTHER" id="PTHR11070:SF2">
    <property type="entry name" value="ATP-DEPENDENT DNA HELICASE SRS2"/>
    <property type="match status" value="1"/>
</dbReference>
<dbReference type="AlphaFoldDB" id="A0A1W1XKP2"/>
<comment type="catalytic activity">
    <reaction evidence="8">
        <text>Couples ATP hydrolysis with the unwinding of duplex DNA by translocating in the 3'-5' direction.</text>
        <dbReference type="EC" id="5.6.2.4"/>
    </reaction>
</comment>
<feature type="domain" description="UvrD-like helicase ATP-binding" evidence="12">
    <location>
        <begin position="22"/>
        <end position="328"/>
    </location>
</feature>
<evidence type="ECO:0000256" key="1">
    <source>
        <dbReference type="ARBA" id="ARBA00009922"/>
    </source>
</evidence>
<keyword evidence="7" id="KW-0413">Isomerase</keyword>
<evidence type="ECO:0000259" key="13">
    <source>
        <dbReference type="PROSITE" id="PS51217"/>
    </source>
</evidence>
<feature type="domain" description="UvrD-like helicase C-terminal" evidence="13">
    <location>
        <begin position="329"/>
        <end position="596"/>
    </location>
</feature>
<accession>A0A1W1XKP2</accession>
<evidence type="ECO:0000259" key="12">
    <source>
        <dbReference type="PROSITE" id="PS51198"/>
    </source>
</evidence>
<dbReference type="GO" id="GO:0000725">
    <property type="term" value="P:recombinational repair"/>
    <property type="evidence" value="ECO:0007669"/>
    <property type="project" value="TreeGrafter"/>
</dbReference>
<gene>
    <name evidence="14" type="ORF">SAMN02745134_02201</name>
</gene>
<dbReference type="Gene3D" id="3.40.50.300">
    <property type="entry name" value="P-loop containing nucleotide triphosphate hydrolases"/>
    <property type="match status" value="3"/>
</dbReference>
<dbReference type="GO" id="GO:0003677">
    <property type="term" value="F:DNA binding"/>
    <property type="evidence" value="ECO:0007669"/>
    <property type="project" value="UniProtKB-KW"/>
</dbReference>
<name>A0A1W1XKP2_9CLOT</name>
<dbReference type="Pfam" id="PF00580">
    <property type="entry name" value="UvrD-helicase"/>
    <property type="match status" value="2"/>
</dbReference>
<evidence type="ECO:0000256" key="10">
    <source>
        <dbReference type="ARBA" id="ARBA00048988"/>
    </source>
</evidence>
<evidence type="ECO:0000256" key="4">
    <source>
        <dbReference type="ARBA" id="ARBA00022806"/>
    </source>
</evidence>
<keyword evidence="3 11" id="KW-0378">Hydrolase</keyword>
<keyword evidence="15" id="KW-1185">Reference proteome</keyword>
<evidence type="ECO:0000256" key="6">
    <source>
        <dbReference type="ARBA" id="ARBA00023125"/>
    </source>
</evidence>
<evidence type="ECO:0000256" key="3">
    <source>
        <dbReference type="ARBA" id="ARBA00022801"/>
    </source>
</evidence>
<dbReference type="STRING" id="1121291.SAMN02745134_02201"/>
<evidence type="ECO:0000313" key="14">
    <source>
        <dbReference type="EMBL" id="SMC24539.1"/>
    </source>
</evidence>
<keyword evidence="2 11" id="KW-0547">Nucleotide-binding</keyword>
<dbReference type="Proteomes" id="UP000192468">
    <property type="component" value="Unassembled WGS sequence"/>
</dbReference>
<reference evidence="14 15" key="1">
    <citation type="submission" date="2017-04" db="EMBL/GenBank/DDBJ databases">
        <authorList>
            <person name="Afonso C.L."/>
            <person name="Miller P.J."/>
            <person name="Scott M.A."/>
            <person name="Spackman E."/>
            <person name="Goraichik I."/>
            <person name="Dimitrov K.M."/>
            <person name="Suarez D.L."/>
            <person name="Swayne D.E."/>
        </authorList>
    </citation>
    <scope>NUCLEOTIDE SEQUENCE [LARGE SCALE GENOMIC DNA]</scope>
    <source>
        <strain evidence="14 15">DSM 12555</strain>
    </source>
</reference>
<keyword evidence="4 11" id="KW-0347">Helicase</keyword>
<dbReference type="GO" id="GO:0043138">
    <property type="term" value="F:3'-5' DNA helicase activity"/>
    <property type="evidence" value="ECO:0007669"/>
    <property type="project" value="UniProtKB-EC"/>
</dbReference>
<evidence type="ECO:0000256" key="5">
    <source>
        <dbReference type="ARBA" id="ARBA00022840"/>
    </source>
</evidence>
<sequence length="725" mass="84951">MEQQLTEEFCSLRDKIIENRYNKLDNSQINAVLNNDKNCIVIACPGAGKTQVIINRVDYLCTFGPTYNTKLIPNSITKEQIEVLKRYFNNDENVIPDVLRYFAIKAENIVVITFTRAAAINMKKRYKNLFKTINEPFFGTFHGLFYRILRRYKNSINIIEAYESYRIVKHVLLKYMDEVSEDKSREVIGDISKYKTSRRVFDEFQPSIEKGIFKECLDNYEGYKKEKGLIDFDDIQLQCLELFKHNENLLMGYGKLFKYMLVDEFQDSDLLQIELLKLLNRENSIYAVGDEDQCIYGFRGSRPDCMVEFNKVFIDGQKIYLNKNYRSKCNIVDISKNLIKNNLMRNEKAIYANKSEEGNITVLNNANENMQAEEIYQNIIKLKEVNEEKYSDFAILYRTNVESRSLIDNFIRRDIPFRLLDREYNFFEHFICKDILAYLKLSIDSTDKISFLRIINKPFRYIGKVNLEKIKSYRFKEDLFEVLKNVDDLPLFQMKTVDKLKNSIQRLNKMSLTGAIQTVILELGYQDYITEYSKKFKADVNELLQIIEEFKKSSEEYKSIITFLAHVEEVAEKLKNNKKDLSKDAVILSTIHGVKGMEFKNVFIANCCEETIPHKNSIENNLEEERRLFYVGITRAIDSLWICISRDIRGKSKDPSRFVAECGLKFNSSYTGKYEVGESVKHMSFGRGKITELNDSVVEIEFEGGVKRKFDPVILVNNRLIEKII</sequence>
<evidence type="ECO:0000256" key="11">
    <source>
        <dbReference type="PROSITE-ProRule" id="PRU00560"/>
    </source>
</evidence>
<dbReference type="SUPFAM" id="SSF52540">
    <property type="entry name" value="P-loop containing nucleoside triphosphate hydrolases"/>
    <property type="match status" value="1"/>
</dbReference>
<dbReference type="GO" id="GO:0005524">
    <property type="term" value="F:ATP binding"/>
    <property type="evidence" value="ECO:0007669"/>
    <property type="project" value="UniProtKB-UniRule"/>
</dbReference>
<dbReference type="Gene3D" id="1.10.10.160">
    <property type="match status" value="1"/>
</dbReference>
<comment type="similarity">
    <text evidence="1">Belongs to the helicase family. UvrD subfamily.</text>
</comment>
<dbReference type="PANTHER" id="PTHR11070">
    <property type="entry name" value="UVRD / RECB / PCRA DNA HELICASE FAMILY MEMBER"/>
    <property type="match status" value="1"/>
</dbReference>
<keyword evidence="5 11" id="KW-0067">ATP-binding</keyword>
<dbReference type="InterPro" id="IPR014017">
    <property type="entry name" value="DNA_helicase_UvrD-like_C"/>
</dbReference>
<evidence type="ECO:0000256" key="7">
    <source>
        <dbReference type="ARBA" id="ARBA00023235"/>
    </source>
</evidence>
<evidence type="ECO:0000256" key="9">
    <source>
        <dbReference type="ARBA" id="ARBA00034808"/>
    </source>
</evidence>
<dbReference type="GO" id="GO:0016887">
    <property type="term" value="F:ATP hydrolysis activity"/>
    <property type="evidence" value="ECO:0007669"/>
    <property type="project" value="RHEA"/>
</dbReference>
<dbReference type="GO" id="GO:0005829">
    <property type="term" value="C:cytosol"/>
    <property type="evidence" value="ECO:0007669"/>
    <property type="project" value="TreeGrafter"/>
</dbReference>
<organism evidence="14 15">
    <name type="scientific">Clostridium acidisoli DSM 12555</name>
    <dbReference type="NCBI Taxonomy" id="1121291"/>
    <lineage>
        <taxon>Bacteria</taxon>
        <taxon>Bacillati</taxon>
        <taxon>Bacillota</taxon>
        <taxon>Clostridia</taxon>
        <taxon>Eubacteriales</taxon>
        <taxon>Clostridiaceae</taxon>
        <taxon>Clostridium</taxon>
    </lineage>
</organism>
<dbReference type="InterPro" id="IPR000212">
    <property type="entry name" value="DNA_helicase_UvrD/REP"/>
</dbReference>
<dbReference type="InterPro" id="IPR013986">
    <property type="entry name" value="DExx_box_DNA_helicase_dom_sf"/>
</dbReference>
<proteinExistence type="inferred from homology"/>
<dbReference type="PROSITE" id="PS51217">
    <property type="entry name" value="UVRD_HELICASE_CTER"/>
    <property type="match status" value="1"/>
</dbReference>
<keyword evidence="6" id="KW-0238">DNA-binding</keyword>
<dbReference type="EMBL" id="FWXH01000007">
    <property type="protein sequence ID" value="SMC24539.1"/>
    <property type="molecule type" value="Genomic_DNA"/>
</dbReference>
<comment type="catalytic activity">
    <reaction evidence="10">
        <text>ATP + H2O = ADP + phosphate + H(+)</text>
        <dbReference type="Rhea" id="RHEA:13065"/>
        <dbReference type="ChEBI" id="CHEBI:15377"/>
        <dbReference type="ChEBI" id="CHEBI:15378"/>
        <dbReference type="ChEBI" id="CHEBI:30616"/>
        <dbReference type="ChEBI" id="CHEBI:43474"/>
        <dbReference type="ChEBI" id="CHEBI:456216"/>
        <dbReference type="EC" id="5.6.2.4"/>
    </reaction>
</comment>
<dbReference type="InterPro" id="IPR027417">
    <property type="entry name" value="P-loop_NTPase"/>
</dbReference>